<evidence type="ECO:0008006" key="7">
    <source>
        <dbReference type="Google" id="ProtNLM"/>
    </source>
</evidence>
<dbReference type="GO" id="GO:0000166">
    <property type="term" value="F:nucleotide binding"/>
    <property type="evidence" value="ECO:0007669"/>
    <property type="project" value="InterPro"/>
</dbReference>
<proteinExistence type="inferred from homology"/>
<dbReference type="Pfam" id="PF01408">
    <property type="entry name" value="GFO_IDH_MocA"/>
    <property type="match status" value="1"/>
</dbReference>
<dbReference type="InterPro" id="IPR055170">
    <property type="entry name" value="GFO_IDH_MocA-like_dom"/>
</dbReference>
<evidence type="ECO:0000259" key="4">
    <source>
        <dbReference type="Pfam" id="PF22725"/>
    </source>
</evidence>
<dbReference type="Proteomes" id="UP001165065">
    <property type="component" value="Unassembled WGS sequence"/>
</dbReference>
<dbReference type="AlphaFoldDB" id="A0A9W7GJT7"/>
<dbReference type="Gene3D" id="3.40.50.720">
    <property type="entry name" value="NAD(P)-binding Rossmann-like Domain"/>
    <property type="match status" value="1"/>
</dbReference>
<evidence type="ECO:0000259" key="3">
    <source>
        <dbReference type="Pfam" id="PF01408"/>
    </source>
</evidence>
<dbReference type="GO" id="GO:0016491">
    <property type="term" value="F:oxidoreductase activity"/>
    <property type="evidence" value="ECO:0007669"/>
    <property type="project" value="UniProtKB-KW"/>
</dbReference>
<gene>
    <name evidence="5" type="ORF">TrCOL_g11145</name>
</gene>
<keyword evidence="6" id="KW-1185">Reference proteome</keyword>
<dbReference type="GO" id="GO:0006740">
    <property type="term" value="P:NADPH regeneration"/>
    <property type="evidence" value="ECO:0007669"/>
    <property type="project" value="TreeGrafter"/>
</dbReference>
<evidence type="ECO:0000313" key="6">
    <source>
        <dbReference type="Proteomes" id="UP001165065"/>
    </source>
</evidence>
<dbReference type="EMBL" id="BRYA01000322">
    <property type="protein sequence ID" value="GMI47017.1"/>
    <property type="molecule type" value="Genomic_DNA"/>
</dbReference>
<dbReference type="OrthoDB" id="64915at2759"/>
<dbReference type="Gene3D" id="3.30.360.10">
    <property type="entry name" value="Dihydrodipicolinate Reductase, domain 2"/>
    <property type="match status" value="1"/>
</dbReference>
<dbReference type="Pfam" id="PF22725">
    <property type="entry name" value="GFO_IDH_MocA_C3"/>
    <property type="match status" value="1"/>
</dbReference>
<dbReference type="InterPro" id="IPR000683">
    <property type="entry name" value="Gfo/Idh/MocA-like_OxRdtase_N"/>
</dbReference>
<dbReference type="InterPro" id="IPR036291">
    <property type="entry name" value="NAD(P)-bd_dom_sf"/>
</dbReference>
<dbReference type="PANTHER" id="PTHR42840:SF3">
    <property type="entry name" value="BINDING ROSSMANN FOLD OXIDOREDUCTASE, PUTATIVE (AFU_ORTHOLOGUE AFUA_2G10240)-RELATED"/>
    <property type="match status" value="1"/>
</dbReference>
<sequence length="332" mass="35829">MVRLALIGTGRMGLIRMRCMQSLPGVTVSHVIDSNADQAGRLATQWGVNHVASTIEEATSLGDIDGFVISTPTGSHMSIIKDIAKHAPGKGIFTEKPVADNPTDIEKAFQIAKDGGNQICCSFQRRFDQTYVTAADAVTTGALGKVHNVNVIFGDHPCPPIEFLVDGGDIFMDLAPHDLDYVFNALSDTASSVYATGCSSDPVLQEKGVLDNALMVVNMKKGAVVTMQMSRSAVFGYDQRCEFFGTSGSAAVTNPKEHDAVIRSIEGSKTARFSHSFPERFDVAFKKELETFKGVILGKGTWPVSEEECKVVQSVADAARRSYEEGRVVNIE</sequence>
<comment type="similarity">
    <text evidence="1">Belongs to the Gfo/Idh/MocA family.</text>
</comment>
<dbReference type="SUPFAM" id="SSF55347">
    <property type="entry name" value="Glyceraldehyde-3-phosphate dehydrogenase-like, C-terminal domain"/>
    <property type="match status" value="1"/>
</dbReference>
<accession>A0A9W7GJT7</accession>
<evidence type="ECO:0000313" key="5">
    <source>
        <dbReference type="EMBL" id="GMI47017.1"/>
    </source>
</evidence>
<reference evidence="6" key="1">
    <citation type="journal article" date="2023" name="Commun. Biol.">
        <title>Genome analysis of Parmales, the sister group of diatoms, reveals the evolutionary specialization of diatoms from phago-mixotrophs to photoautotrophs.</title>
        <authorList>
            <person name="Ban H."/>
            <person name="Sato S."/>
            <person name="Yoshikawa S."/>
            <person name="Yamada K."/>
            <person name="Nakamura Y."/>
            <person name="Ichinomiya M."/>
            <person name="Sato N."/>
            <person name="Blanc-Mathieu R."/>
            <person name="Endo H."/>
            <person name="Kuwata A."/>
            <person name="Ogata H."/>
        </authorList>
    </citation>
    <scope>NUCLEOTIDE SEQUENCE [LARGE SCALE GENOMIC DNA]</scope>
</reference>
<organism evidence="5 6">
    <name type="scientific">Triparma columacea</name>
    <dbReference type="NCBI Taxonomy" id="722753"/>
    <lineage>
        <taxon>Eukaryota</taxon>
        <taxon>Sar</taxon>
        <taxon>Stramenopiles</taxon>
        <taxon>Ochrophyta</taxon>
        <taxon>Bolidophyceae</taxon>
        <taxon>Parmales</taxon>
        <taxon>Triparmaceae</taxon>
        <taxon>Triparma</taxon>
    </lineage>
</organism>
<dbReference type="SUPFAM" id="SSF51735">
    <property type="entry name" value="NAD(P)-binding Rossmann-fold domains"/>
    <property type="match status" value="1"/>
</dbReference>
<feature type="domain" description="GFO/IDH/MocA-like oxidoreductase" evidence="4">
    <location>
        <begin position="131"/>
        <end position="250"/>
    </location>
</feature>
<dbReference type="PANTHER" id="PTHR42840">
    <property type="entry name" value="NAD(P)-BINDING ROSSMANN-FOLD SUPERFAMILY PROTEIN-RELATED"/>
    <property type="match status" value="1"/>
</dbReference>
<comment type="caution">
    <text evidence="5">The sequence shown here is derived from an EMBL/GenBank/DDBJ whole genome shotgun (WGS) entry which is preliminary data.</text>
</comment>
<name>A0A9W7GJT7_9STRA</name>
<dbReference type="GO" id="GO:0005737">
    <property type="term" value="C:cytoplasm"/>
    <property type="evidence" value="ECO:0007669"/>
    <property type="project" value="TreeGrafter"/>
</dbReference>
<evidence type="ECO:0000256" key="1">
    <source>
        <dbReference type="ARBA" id="ARBA00010928"/>
    </source>
</evidence>
<feature type="domain" description="Gfo/Idh/MocA-like oxidoreductase N-terminal" evidence="3">
    <location>
        <begin position="3"/>
        <end position="119"/>
    </location>
</feature>
<protein>
    <recommendedName>
        <fullName evidence="7">Inositol 2-dehydrogenase</fullName>
    </recommendedName>
</protein>
<evidence type="ECO:0000256" key="2">
    <source>
        <dbReference type="ARBA" id="ARBA00023002"/>
    </source>
</evidence>
<keyword evidence="2" id="KW-0560">Oxidoreductase</keyword>